<keyword evidence="2" id="KW-0031">Aminopeptidase</keyword>
<keyword evidence="3" id="KW-1185">Reference proteome</keyword>
<dbReference type="RefSeq" id="WP_242621370.1">
    <property type="nucleotide sequence ID" value="NZ_SGXC01000001.1"/>
</dbReference>
<sequence length="387" mass="43448">MASVTTRGRAAWGALVLAGALAGCADLRYYAQSIGGHSSLLQAARPVEQVLADPSISPDLRQRLRYAQDARSFASQALGLPDNRSYTEYADVKRPYVVWNVFATPELSLRLKQSCFPVVGCIDYRGYYSEADARRMAGELKAQGWDVHVGGVPAYSTLGWYPDPFVNTFIRLPPAEVARLVFHELTHQAVYAKNDTTFNESLATAVEQIGVERWLREPRNQSLRPAYEAFDARRRDFVALLLETRRQLAQAYGETGARQGPAPTTPDPVGLGPDEIERRRARKAEIIADLRSRYERMKRERWNGYAGYDAWFAQALNNAQFAAMGAYHQWVPALRAMARRCESCRDGSLTPFLDEARELARLPYAERRRRLQAETDRVQAAGLSSAP</sequence>
<dbReference type="InterPro" id="IPR014553">
    <property type="entry name" value="Aminopept"/>
</dbReference>
<reference evidence="2 3" key="1">
    <citation type="submission" date="2019-02" db="EMBL/GenBank/DDBJ databases">
        <title>Genomic Encyclopedia of Type Strains, Phase IV (KMG-IV): sequencing the most valuable type-strain genomes for metagenomic binning, comparative biology and taxonomic classification.</title>
        <authorList>
            <person name="Goeker M."/>
        </authorList>
    </citation>
    <scope>NUCLEOTIDE SEQUENCE [LARGE SCALE GENOMIC DNA]</scope>
    <source>
        <strain evidence="2 3">K24</strain>
    </source>
</reference>
<keyword evidence="2" id="KW-0645">Protease</keyword>
<accession>A0A4Q7NLP7</accession>
<evidence type="ECO:0000313" key="2">
    <source>
        <dbReference type="EMBL" id="RZS85878.1"/>
    </source>
</evidence>
<gene>
    <name evidence="2" type="ORF">EV675_1908</name>
</gene>
<dbReference type="PROSITE" id="PS51257">
    <property type="entry name" value="PROKAR_LIPOPROTEIN"/>
    <property type="match status" value="1"/>
</dbReference>
<dbReference type="Pfam" id="PF10023">
    <property type="entry name" value="Aminopep"/>
    <property type="match status" value="1"/>
</dbReference>
<evidence type="ECO:0000313" key="3">
    <source>
        <dbReference type="Proteomes" id="UP000292445"/>
    </source>
</evidence>
<organism evidence="2 3">
    <name type="scientific">Pigmentiphaga kullae</name>
    <dbReference type="NCBI Taxonomy" id="151784"/>
    <lineage>
        <taxon>Bacteria</taxon>
        <taxon>Pseudomonadati</taxon>
        <taxon>Pseudomonadota</taxon>
        <taxon>Betaproteobacteria</taxon>
        <taxon>Burkholderiales</taxon>
        <taxon>Alcaligenaceae</taxon>
        <taxon>Pigmentiphaga</taxon>
    </lineage>
</organism>
<dbReference type="PIRSF" id="PIRSF029285">
    <property type="entry name" value="Aminopept"/>
    <property type="match status" value="1"/>
</dbReference>
<dbReference type="EMBL" id="SGXC01000001">
    <property type="protein sequence ID" value="RZS85878.1"/>
    <property type="molecule type" value="Genomic_DNA"/>
</dbReference>
<keyword evidence="2" id="KW-0378">Hydrolase</keyword>
<comment type="caution">
    <text evidence="2">The sequence shown here is derived from an EMBL/GenBank/DDBJ whole genome shotgun (WGS) entry which is preliminary data.</text>
</comment>
<name>A0A4Q7NLP7_9BURK</name>
<dbReference type="Proteomes" id="UP000292445">
    <property type="component" value="Unassembled WGS sequence"/>
</dbReference>
<evidence type="ECO:0000256" key="1">
    <source>
        <dbReference type="SAM" id="MobiDB-lite"/>
    </source>
</evidence>
<dbReference type="AlphaFoldDB" id="A0A4Q7NLP7"/>
<dbReference type="GO" id="GO:0004177">
    <property type="term" value="F:aminopeptidase activity"/>
    <property type="evidence" value="ECO:0007669"/>
    <property type="project" value="UniProtKB-KW"/>
</dbReference>
<proteinExistence type="predicted"/>
<feature type="region of interest" description="Disordered" evidence="1">
    <location>
        <begin position="253"/>
        <end position="274"/>
    </location>
</feature>
<protein>
    <submittedName>
        <fullName evidence="2">Putative aminopeptidase</fullName>
    </submittedName>
</protein>